<evidence type="ECO:0000259" key="1">
    <source>
        <dbReference type="Pfam" id="PF00583"/>
    </source>
</evidence>
<dbReference type="GO" id="GO:0008080">
    <property type="term" value="F:N-acetyltransferase activity"/>
    <property type="evidence" value="ECO:0007669"/>
    <property type="project" value="TreeGrafter"/>
</dbReference>
<dbReference type="InterPro" id="IPR000182">
    <property type="entry name" value="GNAT_dom"/>
</dbReference>
<dbReference type="SUPFAM" id="SSF55729">
    <property type="entry name" value="Acyl-CoA N-acyltransferases (Nat)"/>
    <property type="match status" value="1"/>
</dbReference>
<keyword evidence="3" id="KW-1185">Reference proteome</keyword>
<dbReference type="AlphaFoldDB" id="A0A9P6U3B0"/>
<protein>
    <recommendedName>
        <fullName evidence="1">N-acetyltransferase domain-containing protein</fullName>
    </recommendedName>
</protein>
<organism evidence="2 3">
    <name type="scientific">Actinomortierella ambigua</name>
    <dbReference type="NCBI Taxonomy" id="1343610"/>
    <lineage>
        <taxon>Eukaryota</taxon>
        <taxon>Fungi</taxon>
        <taxon>Fungi incertae sedis</taxon>
        <taxon>Mucoromycota</taxon>
        <taxon>Mortierellomycotina</taxon>
        <taxon>Mortierellomycetes</taxon>
        <taxon>Mortierellales</taxon>
        <taxon>Mortierellaceae</taxon>
        <taxon>Actinomortierella</taxon>
    </lineage>
</organism>
<reference evidence="2" key="1">
    <citation type="journal article" date="2020" name="Fungal Divers.">
        <title>Resolving the Mortierellaceae phylogeny through synthesis of multi-gene phylogenetics and phylogenomics.</title>
        <authorList>
            <person name="Vandepol N."/>
            <person name="Liber J."/>
            <person name="Desiro A."/>
            <person name="Na H."/>
            <person name="Kennedy M."/>
            <person name="Barry K."/>
            <person name="Grigoriev I.V."/>
            <person name="Miller A.N."/>
            <person name="O'Donnell K."/>
            <person name="Stajich J.E."/>
            <person name="Bonito G."/>
        </authorList>
    </citation>
    <scope>NUCLEOTIDE SEQUENCE</scope>
    <source>
        <strain evidence="2">BC1065</strain>
    </source>
</reference>
<feature type="domain" description="N-acetyltransferase" evidence="1">
    <location>
        <begin position="111"/>
        <end position="163"/>
    </location>
</feature>
<evidence type="ECO:0000313" key="2">
    <source>
        <dbReference type="EMBL" id="KAG0258675.1"/>
    </source>
</evidence>
<sequence length="208" mass="23387">MVAADLDQVSAQFVKAFLREPLGGWMGVTKTEGDYIASTAIPDKVSFVVVDTRRPKGADIIAFRASKLLYRAEMEEIAATPPTDHPVPAILDHLMLTWYKESAIFKKNPNAKILKFMALGVNDEYEGMGLAKELLQASMEKAKELQCDGVMVIATAFATQHLFANRLHFDRVTQLRYEDYEFCGNGGRTYPFQGLQPEIVQVFEKKLY</sequence>
<evidence type="ECO:0000313" key="3">
    <source>
        <dbReference type="Proteomes" id="UP000807716"/>
    </source>
</evidence>
<accession>A0A9P6U3B0</accession>
<dbReference type="InterPro" id="IPR016181">
    <property type="entry name" value="Acyl_CoA_acyltransferase"/>
</dbReference>
<proteinExistence type="predicted"/>
<comment type="caution">
    <text evidence="2">The sequence shown here is derived from an EMBL/GenBank/DDBJ whole genome shotgun (WGS) entry which is preliminary data.</text>
</comment>
<dbReference type="PANTHER" id="PTHR20905">
    <property type="entry name" value="N-ACETYLTRANSFERASE-RELATED"/>
    <property type="match status" value="1"/>
</dbReference>
<dbReference type="PANTHER" id="PTHR20905:SF1">
    <property type="entry name" value="AT07410P-RELATED"/>
    <property type="match status" value="1"/>
</dbReference>
<dbReference type="Proteomes" id="UP000807716">
    <property type="component" value="Unassembled WGS sequence"/>
</dbReference>
<name>A0A9P6U3B0_9FUNG</name>
<dbReference type="Gene3D" id="3.40.630.30">
    <property type="match status" value="1"/>
</dbReference>
<dbReference type="EMBL" id="JAAAJB010000314">
    <property type="protein sequence ID" value="KAG0258675.1"/>
    <property type="molecule type" value="Genomic_DNA"/>
</dbReference>
<gene>
    <name evidence="2" type="ORF">DFQ27_004508</name>
</gene>
<dbReference type="Pfam" id="PF00583">
    <property type="entry name" value="Acetyltransf_1"/>
    <property type="match status" value="1"/>
</dbReference>
<dbReference type="OrthoDB" id="2115692at2759"/>
<dbReference type="CDD" id="cd04301">
    <property type="entry name" value="NAT_SF"/>
    <property type="match status" value="1"/>
</dbReference>